<dbReference type="AlphaFoldDB" id="A0AAV4AU86"/>
<organism evidence="1 2">
    <name type="scientific">Plakobranchus ocellatus</name>
    <dbReference type="NCBI Taxonomy" id="259542"/>
    <lineage>
        <taxon>Eukaryota</taxon>
        <taxon>Metazoa</taxon>
        <taxon>Spiralia</taxon>
        <taxon>Lophotrochozoa</taxon>
        <taxon>Mollusca</taxon>
        <taxon>Gastropoda</taxon>
        <taxon>Heterobranchia</taxon>
        <taxon>Euthyneura</taxon>
        <taxon>Panpulmonata</taxon>
        <taxon>Sacoglossa</taxon>
        <taxon>Placobranchoidea</taxon>
        <taxon>Plakobranchidae</taxon>
        <taxon>Plakobranchus</taxon>
    </lineage>
</organism>
<keyword evidence="2" id="KW-1185">Reference proteome</keyword>
<accession>A0AAV4AU86</accession>
<gene>
    <name evidence="1" type="ORF">PoB_003738500</name>
</gene>
<name>A0AAV4AU86_9GAST</name>
<evidence type="ECO:0000313" key="1">
    <source>
        <dbReference type="EMBL" id="GFO10880.1"/>
    </source>
</evidence>
<dbReference type="EMBL" id="BLXT01004211">
    <property type="protein sequence ID" value="GFO10880.1"/>
    <property type="molecule type" value="Genomic_DNA"/>
</dbReference>
<protein>
    <submittedName>
        <fullName evidence="1">Uncharacterized protein</fullName>
    </submittedName>
</protein>
<dbReference type="Proteomes" id="UP000735302">
    <property type="component" value="Unassembled WGS sequence"/>
</dbReference>
<sequence length="90" mass="9835">MSQLSGPYYYSRVGGLVWFVYIASLQRGDLRLSNHSSGQGADGKARTRDSRVLAGLRADSLSTVPRTKVVGKKLTSFCAYWVCASLFGEI</sequence>
<reference evidence="1 2" key="1">
    <citation type="journal article" date="2021" name="Elife">
        <title>Chloroplast acquisition without the gene transfer in kleptoplastic sea slugs, Plakobranchus ocellatus.</title>
        <authorList>
            <person name="Maeda T."/>
            <person name="Takahashi S."/>
            <person name="Yoshida T."/>
            <person name="Shimamura S."/>
            <person name="Takaki Y."/>
            <person name="Nagai Y."/>
            <person name="Toyoda A."/>
            <person name="Suzuki Y."/>
            <person name="Arimoto A."/>
            <person name="Ishii H."/>
            <person name="Satoh N."/>
            <person name="Nishiyama T."/>
            <person name="Hasebe M."/>
            <person name="Maruyama T."/>
            <person name="Minagawa J."/>
            <person name="Obokata J."/>
            <person name="Shigenobu S."/>
        </authorList>
    </citation>
    <scope>NUCLEOTIDE SEQUENCE [LARGE SCALE GENOMIC DNA]</scope>
</reference>
<proteinExistence type="predicted"/>
<comment type="caution">
    <text evidence="1">The sequence shown here is derived from an EMBL/GenBank/DDBJ whole genome shotgun (WGS) entry which is preliminary data.</text>
</comment>
<evidence type="ECO:0000313" key="2">
    <source>
        <dbReference type="Proteomes" id="UP000735302"/>
    </source>
</evidence>